<reference evidence="1 2" key="1">
    <citation type="journal article" date="2017" name="Nat. Commun.">
        <title>Genome assembly with in vitro proximity ligation data and whole-genome triplication in lettuce.</title>
        <authorList>
            <person name="Reyes-Chin-Wo S."/>
            <person name="Wang Z."/>
            <person name="Yang X."/>
            <person name="Kozik A."/>
            <person name="Arikit S."/>
            <person name="Song C."/>
            <person name="Xia L."/>
            <person name="Froenicke L."/>
            <person name="Lavelle D.O."/>
            <person name="Truco M.J."/>
            <person name="Xia R."/>
            <person name="Zhu S."/>
            <person name="Xu C."/>
            <person name="Xu H."/>
            <person name="Xu X."/>
            <person name="Cox K."/>
            <person name="Korf I."/>
            <person name="Meyers B.C."/>
            <person name="Michelmore R.W."/>
        </authorList>
    </citation>
    <scope>NUCLEOTIDE SEQUENCE [LARGE SCALE GENOMIC DNA]</scope>
    <source>
        <strain evidence="2">cv. Salinas</strain>
        <tissue evidence="1">Seedlings</tissue>
    </source>
</reference>
<dbReference type="OrthoDB" id="10475094at2759"/>
<proteinExistence type="predicted"/>
<dbReference type="Proteomes" id="UP000235145">
    <property type="component" value="Unassembled WGS sequence"/>
</dbReference>
<gene>
    <name evidence="1" type="ORF">LSAT_V11C600320990</name>
</gene>
<dbReference type="EMBL" id="NBSK02000006">
    <property type="protein sequence ID" value="KAJ0198811.1"/>
    <property type="molecule type" value="Genomic_DNA"/>
</dbReference>
<evidence type="ECO:0000313" key="2">
    <source>
        <dbReference type="Proteomes" id="UP000235145"/>
    </source>
</evidence>
<name>A0A9R1V3A6_LACSA</name>
<protein>
    <submittedName>
        <fullName evidence="1">Uncharacterized protein</fullName>
    </submittedName>
</protein>
<evidence type="ECO:0000313" key="1">
    <source>
        <dbReference type="EMBL" id="KAJ0198811.1"/>
    </source>
</evidence>
<keyword evidence="2" id="KW-1185">Reference proteome</keyword>
<comment type="caution">
    <text evidence="1">The sequence shown here is derived from an EMBL/GenBank/DDBJ whole genome shotgun (WGS) entry which is preliminary data.</text>
</comment>
<organism evidence="1 2">
    <name type="scientific">Lactuca sativa</name>
    <name type="common">Garden lettuce</name>
    <dbReference type="NCBI Taxonomy" id="4236"/>
    <lineage>
        <taxon>Eukaryota</taxon>
        <taxon>Viridiplantae</taxon>
        <taxon>Streptophyta</taxon>
        <taxon>Embryophyta</taxon>
        <taxon>Tracheophyta</taxon>
        <taxon>Spermatophyta</taxon>
        <taxon>Magnoliopsida</taxon>
        <taxon>eudicotyledons</taxon>
        <taxon>Gunneridae</taxon>
        <taxon>Pentapetalae</taxon>
        <taxon>asterids</taxon>
        <taxon>campanulids</taxon>
        <taxon>Asterales</taxon>
        <taxon>Asteraceae</taxon>
        <taxon>Cichorioideae</taxon>
        <taxon>Cichorieae</taxon>
        <taxon>Lactucinae</taxon>
        <taxon>Lactuca</taxon>
    </lineage>
</organism>
<sequence length="127" mass="13704">MTTTANGGEKVFGGCCGARRGKQWCGGVGLGLWDRDGLAPPTIAAIGRSAMGTGKYELLLSCCLLPEGKSSPPLIPPESTVTVAVPFCSWLPFRFRYIKFSFLGVCPPTTDANFPFCTWLIKLHILY</sequence>
<dbReference type="AlphaFoldDB" id="A0A9R1V3A6"/>
<accession>A0A9R1V3A6</accession>